<dbReference type="SUPFAM" id="SSF56801">
    <property type="entry name" value="Acetyl-CoA synthetase-like"/>
    <property type="match status" value="1"/>
</dbReference>
<dbReference type="Gene3D" id="3.30.300.30">
    <property type="match status" value="1"/>
</dbReference>
<dbReference type="InterPro" id="IPR000873">
    <property type="entry name" value="AMP-dep_synth/lig_dom"/>
</dbReference>
<dbReference type="Pfam" id="PF00668">
    <property type="entry name" value="Condensation"/>
    <property type="match status" value="1"/>
</dbReference>
<dbReference type="Pfam" id="PF13193">
    <property type="entry name" value="AMP-binding_C"/>
    <property type="match status" value="1"/>
</dbReference>
<dbReference type="Gene3D" id="3.30.559.30">
    <property type="entry name" value="Nonribosomal peptide synthetase, condensation domain"/>
    <property type="match status" value="1"/>
</dbReference>
<dbReference type="NCBIfam" id="TIGR01733">
    <property type="entry name" value="AA-adenyl-dom"/>
    <property type="match status" value="1"/>
</dbReference>
<dbReference type="PANTHER" id="PTHR45527:SF1">
    <property type="entry name" value="FATTY ACID SYNTHASE"/>
    <property type="match status" value="1"/>
</dbReference>
<dbReference type="SMART" id="SM00823">
    <property type="entry name" value="PKS_PP"/>
    <property type="match status" value="1"/>
</dbReference>
<protein>
    <submittedName>
        <fullName evidence="6">Amino acid adenylation domain-containing protein</fullName>
    </submittedName>
</protein>
<comment type="cofactor">
    <cofactor evidence="1">
        <name>pantetheine 4'-phosphate</name>
        <dbReference type="ChEBI" id="CHEBI:47942"/>
    </cofactor>
</comment>
<dbReference type="Gene3D" id="3.30.559.10">
    <property type="entry name" value="Chloramphenicol acetyltransferase-like domain"/>
    <property type="match status" value="1"/>
</dbReference>
<dbReference type="InterPro" id="IPR045851">
    <property type="entry name" value="AMP-bd_C_sf"/>
</dbReference>
<proteinExistence type="predicted"/>
<dbReference type="InterPro" id="IPR006162">
    <property type="entry name" value="Ppantetheine_attach_site"/>
</dbReference>
<organism evidence="6 7">
    <name type="scientific">Streptomyces ramulosus</name>
    <dbReference type="NCBI Taxonomy" id="47762"/>
    <lineage>
        <taxon>Bacteria</taxon>
        <taxon>Bacillati</taxon>
        <taxon>Actinomycetota</taxon>
        <taxon>Actinomycetes</taxon>
        <taxon>Kitasatosporales</taxon>
        <taxon>Streptomycetaceae</taxon>
        <taxon>Streptomyces</taxon>
    </lineage>
</organism>
<dbReference type="SUPFAM" id="SSF52777">
    <property type="entry name" value="CoA-dependent acyltransferases"/>
    <property type="match status" value="2"/>
</dbReference>
<accession>A0ABW1FAV0</accession>
<keyword evidence="3" id="KW-0597">Phosphoprotein</keyword>
<dbReference type="PANTHER" id="PTHR45527">
    <property type="entry name" value="NONRIBOSOMAL PEPTIDE SYNTHETASE"/>
    <property type="match status" value="1"/>
</dbReference>
<dbReference type="RefSeq" id="WP_345082285.1">
    <property type="nucleotide sequence ID" value="NZ_BAAAWG010000006.1"/>
</dbReference>
<dbReference type="InterPro" id="IPR020845">
    <property type="entry name" value="AMP-binding_CS"/>
</dbReference>
<evidence type="ECO:0000313" key="7">
    <source>
        <dbReference type="Proteomes" id="UP001596241"/>
    </source>
</evidence>
<dbReference type="CDD" id="cd17646">
    <property type="entry name" value="A_NRPS_AB3403-like"/>
    <property type="match status" value="1"/>
</dbReference>
<evidence type="ECO:0000259" key="5">
    <source>
        <dbReference type="PROSITE" id="PS50075"/>
    </source>
</evidence>
<dbReference type="PROSITE" id="PS00455">
    <property type="entry name" value="AMP_BINDING"/>
    <property type="match status" value="1"/>
</dbReference>
<dbReference type="Pfam" id="PF00501">
    <property type="entry name" value="AMP-binding"/>
    <property type="match status" value="1"/>
</dbReference>
<dbReference type="Gene3D" id="1.10.1200.10">
    <property type="entry name" value="ACP-like"/>
    <property type="match status" value="1"/>
</dbReference>
<reference evidence="7" key="1">
    <citation type="journal article" date="2019" name="Int. J. Syst. Evol. Microbiol.">
        <title>The Global Catalogue of Microorganisms (GCM) 10K type strain sequencing project: providing services to taxonomists for standard genome sequencing and annotation.</title>
        <authorList>
            <consortium name="The Broad Institute Genomics Platform"/>
            <consortium name="The Broad Institute Genome Sequencing Center for Infectious Disease"/>
            <person name="Wu L."/>
            <person name="Ma J."/>
        </authorList>
    </citation>
    <scope>NUCLEOTIDE SEQUENCE [LARGE SCALE GENOMIC DNA]</scope>
    <source>
        <strain evidence="7">CGMCC 1.15809</strain>
    </source>
</reference>
<name>A0ABW1FAV0_9ACTN</name>
<dbReference type="PRINTS" id="PR00154">
    <property type="entry name" value="AMPBINDING"/>
</dbReference>
<dbReference type="InterPro" id="IPR025110">
    <property type="entry name" value="AMP-bd_C"/>
</dbReference>
<evidence type="ECO:0000256" key="4">
    <source>
        <dbReference type="SAM" id="MobiDB-lite"/>
    </source>
</evidence>
<evidence type="ECO:0000256" key="2">
    <source>
        <dbReference type="ARBA" id="ARBA00022450"/>
    </source>
</evidence>
<sequence>MTDLDATLAALSPEKRALFEKLLAEQGVETEADTTFPLSVTQQGMWFLEQLRPHNPAYVIPAALRLRGRLDAAVLRAALNDVVARHEALRTVFPLRDGRPVQLVRDRLTLDLPETDLSDAPPAGAALERHITAALADPFDLAEGPLLRFRLLRLGPDDHVLALALHHLVADGWSVGILVSELSAHYAARTTGRPADLPELDVQYGDFATWQQQDLRERDLSDGLAYWRGHLAGAPRSLDLATDRPRPAVQGFNGASVPFALPASVMRALTALAKEHRATTYTALLAAFHVLLHRYGNQDDVVVGVPTAGRARREVEPLIGFFVNTLPVRAHLGGGPSFHDVLERVRDACFGAYAHQDIPFEKVVEDLRPPRDLSRPPVFQVSLSYQSDPLPALTLDGLRITRVPLAAQGARFDLELQFFAEGDRLAGWFEYDRDLFDEPTVVRMADAFRWLIEGITADPAAPVDTLPLLDDDARERTLALGHGPDAEWPGHGWIHQDVEERVRQTPDAEAVRFEGTSLTYRELNARANRLAHHLIGLGVGRDVLVGVAMERSLDLVTALLAVLKAGGAYVPLDPGLPADRLADMLDDAATPVLLTHRAVLDALPPLPAGSRALCLDEAADALAAAPDHDPDVPVGGEDLAYVIYTSGSTGRPKGVMNVHAAIRNRLLWMQDAYGLDATDRVLQKTPFSFDVSVWEFFWPLMTGATLVVARPEGHKDARYLAATVRAEAVTTVHFVPSMLQLFLTEPDAARCTGLRRVVCSGEALPAELRDRFLAALDADLHNLYGPTEAAVDVTAWTCRREESGPVPIGHAIANTRMYVLDRHLRPVPAGVPGELHIGGRNLARGYLNRPELTEERFVPDPFATAPGARLYKTGDLARHRADGALEFLGRLDHQVKIRGLRIELGEIEARLAAHPRVREAVVTAREHAPGDVRLTAYLTADGTAPQTGDLLTHLKEYLPAHMVPAAFLVLPALPLTPNGKTDRAALPEPDTDRPDLATSYVAPDTGLEDTLAALWREALGVERVGVHDNFFDLGGHSLLLAEVRGKIADRLGTDLTMVELFQYPTVGSLARYLDGPMSFGGTALDAQRRAESRRQSHNRRRQAADRRSRSRNGR</sequence>
<evidence type="ECO:0000256" key="3">
    <source>
        <dbReference type="ARBA" id="ARBA00022553"/>
    </source>
</evidence>
<comment type="caution">
    <text evidence="6">The sequence shown here is derived from an EMBL/GenBank/DDBJ whole genome shotgun (WGS) entry which is preliminary data.</text>
</comment>
<dbReference type="Pfam" id="PF00550">
    <property type="entry name" value="PP-binding"/>
    <property type="match status" value="1"/>
</dbReference>
<keyword evidence="7" id="KW-1185">Reference proteome</keyword>
<dbReference type="InterPro" id="IPR020459">
    <property type="entry name" value="AMP-binding"/>
</dbReference>
<dbReference type="InterPro" id="IPR023213">
    <property type="entry name" value="CAT-like_dom_sf"/>
</dbReference>
<dbReference type="InterPro" id="IPR020806">
    <property type="entry name" value="PKS_PP-bd"/>
</dbReference>
<dbReference type="InterPro" id="IPR009081">
    <property type="entry name" value="PP-bd_ACP"/>
</dbReference>
<dbReference type="SUPFAM" id="SSF47336">
    <property type="entry name" value="ACP-like"/>
    <property type="match status" value="1"/>
</dbReference>
<dbReference type="Gene3D" id="2.30.38.10">
    <property type="entry name" value="Luciferase, Domain 3"/>
    <property type="match status" value="1"/>
</dbReference>
<dbReference type="InterPro" id="IPR036736">
    <property type="entry name" value="ACP-like_sf"/>
</dbReference>
<dbReference type="Gene3D" id="3.40.50.980">
    <property type="match status" value="2"/>
</dbReference>
<feature type="region of interest" description="Disordered" evidence="4">
    <location>
        <begin position="1085"/>
        <end position="1114"/>
    </location>
</feature>
<gene>
    <name evidence="6" type="ORF">ACFP3M_00380</name>
</gene>
<keyword evidence="2" id="KW-0596">Phosphopantetheine</keyword>
<dbReference type="EMBL" id="JBHSPW010000001">
    <property type="protein sequence ID" value="MFC5891285.1"/>
    <property type="molecule type" value="Genomic_DNA"/>
</dbReference>
<evidence type="ECO:0000313" key="6">
    <source>
        <dbReference type="EMBL" id="MFC5891285.1"/>
    </source>
</evidence>
<dbReference type="PROSITE" id="PS00012">
    <property type="entry name" value="PHOSPHOPANTETHEINE"/>
    <property type="match status" value="1"/>
</dbReference>
<dbReference type="InterPro" id="IPR010071">
    <property type="entry name" value="AA_adenyl_dom"/>
</dbReference>
<feature type="domain" description="Carrier" evidence="5">
    <location>
        <begin position="1002"/>
        <end position="1077"/>
    </location>
</feature>
<dbReference type="Proteomes" id="UP001596241">
    <property type="component" value="Unassembled WGS sequence"/>
</dbReference>
<dbReference type="InterPro" id="IPR001242">
    <property type="entry name" value="Condensation_dom"/>
</dbReference>
<evidence type="ECO:0000256" key="1">
    <source>
        <dbReference type="ARBA" id="ARBA00001957"/>
    </source>
</evidence>
<dbReference type="CDD" id="cd19531">
    <property type="entry name" value="LCL_NRPS-like"/>
    <property type="match status" value="1"/>
</dbReference>
<dbReference type="PROSITE" id="PS50075">
    <property type="entry name" value="CARRIER"/>
    <property type="match status" value="1"/>
</dbReference>